<feature type="non-terminal residue" evidence="1">
    <location>
        <position position="1"/>
    </location>
</feature>
<comment type="caution">
    <text evidence="1">The sequence shown here is derived from an EMBL/GenBank/DDBJ whole genome shotgun (WGS) entry which is preliminary data.</text>
</comment>
<gene>
    <name evidence="1" type="ORF">UXM345_LOCUS32663</name>
</gene>
<accession>A0A820GYN7</accession>
<dbReference type="AlphaFoldDB" id="A0A820GYN7"/>
<reference evidence="1" key="1">
    <citation type="submission" date="2021-02" db="EMBL/GenBank/DDBJ databases">
        <authorList>
            <person name="Nowell W R."/>
        </authorList>
    </citation>
    <scope>NUCLEOTIDE SEQUENCE</scope>
</reference>
<organism evidence="1 2">
    <name type="scientific">Rotaria magnacalcarata</name>
    <dbReference type="NCBI Taxonomy" id="392030"/>
    <lineage>
        <taxon>Eukaryota</taxon>
        <taxon>Metazoa</taxon>
        <taxon>Spiralia</taxon>
        <taxon>Gnathifera</taxon>
        <taxon>Rotifera</taxon>
        <taxon>Eurotatoria</taxon>
        <taxon>Bdelloidea</taxon>
        <taxon>Philodinida</taxon>
        <taxon>Philodinidae</taxon>
        <taxon>Rotaria</taxon>
    </lineage>
</organism>
<name>A0A820GYN7_9BILA</name>
<proteinExistence type="predicted"/>
<protein>
    <submittedName>
        <fullName evidence="1">Uncharacterized protein</fullName>
    </submittedName>
</protein>
<evidence type="ECO:0000313" key="2">
    <source>
        <dbReference type="Proteomes" id="UP000663842"/>
    </source>
</evidence>
<dbReference type="EMBL" id="CAJOBF010010166">
    <property type="protein sequence ID" value="CAF4287081.1"/>
    <property type="molecule type" value="Genomic_DNA"/>
</dbReference>
<sequence length="30" mass="3393">RQGVDEGLTSEKMQEQVQVEGINVNPRTIH</sequence>
<evidence type="ECO:0000313" key="1">
    <source>
        <dbReference type="EMBL" id="CAF4287081.1"/>
    </source>
</evidence>
<dbReference type="Proteomes" id="UP000663842">
    <property type="component" value="Unassembled WGS sequence"/>
</dbReference>